<dbReference type="SUPFAM" id="SSF54211">
    <property type="entry name" value="Ribosomal protein S5 domain 2-like"/>
    <property type="match status" value="1"/>
</dbReference>
<evidence type="ECO:0000259" key="9">
    <source>
        <dbReference type="PROSITE" id="PS51722"/>
    </source>
</evidence>
<dbReference type="InterPro" id="IPR005225">
    <property type="entry name" value="Small_GTP-bd"/>
</dbReference>
<evidence type="ECO:0000256" key="1">
    <source>
        <dbReference type="ARBA" id="ARBA00005870"/>
    </source>
</evidence>
<dbReference type="CDD" id="cd16262">
    <property type="entry name" value="EFG_III"/>
    <property type="match status" value="1"/>
</dbReference>
<dbReference type="NCBIfam" id="TIGR00231">
    <property type="entry name" value="small_GTP"/>
    <property type="match status" value="1"/>
</dbReference>
<dbReference type="Gene3D" id="3.30.230.10">
    <property type="match status" value="1"/>
</dbReference>
<dbReference type="InterPro" id="IPR047872">
    <property type="entry name" value="EFG_IV"/>
</dbReference>
<sequence>MAREYTLNHYRNFGIMAHIDAGKTTCSERILFYTGKSHNIGEVHDGAATMDHMEQEQERGITITSAATTTFWERTEDGETADSPKHRMNIIDTPGHVDFTIEVERSLAVLDGAVALLDANAGVEPQTETVWRQADRYKVPRIVFVNKMDKIGADFFNCVEMIADRTGARPMAIQCPIGAETELEGLVDLVTMKEWVWAGEDLGASWEHREIRDELKDKCDEMRAEMIELAVEMDDDAMEAYLEGEEPSVELLRELIRKGTLAMEFVPVLCGSAFKNKGVQPLLNAVIDYLPSPLDVVDYMGFKPGDDDEVRDIARRADDDMPFSALAFKIWNDPFVGSLTFTRIYSGKLEKGDSFLNSTKGKKERVGRMMIMHSNDRDEISEAFSGDIIALGGLKDTTTGDTLCSIADPVILETMNFPDPVIEIAVEPKTKGDQEKMSTGLQRLSAEDPSFRVETDFESGQTIMKGMGELHLDILVDRLRREFGVDANIGAPQVAYRETIGHEVEHSYTHKKQSGGSGQYGEVKLLISPTEAGEGYSFESKVVGGSVPKEYIPGVEKGIKSVMDSGPLAGFPVIDFKVQLLDGKFHDVDSSILAFEIAGRMCMREGMRLAGAKLLEPIMKVEVITPEDYTGGIIGDLTSRRGQVTGQEPRGNAVAIDAMVPLANMFGYINTLRSMSSGRAQFSMQFDHYDPVPHAISEEIQAKYA</sequence>
<dbReference type="Pfam" id="PF22042">
    <property type="entry name" value="EF-G_D2"/>
    <property type="match status" value="1"/>
</dbReference>
<keyword evidence="6 8" id="KW-0342">GTP-binding</keyword>
<dbReference type="InterPro" id="IPR014721">
    <property type="entry name" value="Ribsml_uS5_D2-typ_fold_subgr"/>
</dbReference>
<dbReference type="CDD" id="cd01434">
    <property type="entry name" value="EFG_mtEFG1_IV"/>
    <property type="match status" value="1"/>
</dbReference>
<dbReference type="InterPro" id="IPR027417">
    <property type="entry name" value="P-loop_NTPase"/>
</dbReference>
<dbReference type="NCBIfam" id="NF009381">
    <property type="entry name" value="PRK12740.1-5"/>
    <property type="match status" value="1"/>
</dbReference>
<dbReference type="Gene3D" id="3.30.70.870">
    <property type="entry name" value="Elongation Factor G (Translational Gtpase), domain 3"/>
    <property type="match status" value="1"/>
</dbReference>
<dbReference type="InterPro" id="IPR041095">
    <property type="entry name" value="EFG_II"/>
</dbReference>
<dbReference type="InterPro" id="IPR004540">
    <property type="entry name" value="Transl_elong_EFG/EF2"/>
</dbReference>
<comment type="function">
    <text evidence="7 8">Catalyzes the GTP-dependent ribosomal translocation step during translation elongation. During this step, the ribosome changes from the pre-translocational (PRE) to the post-translocational (POST) state as the newly formed A-site-bound peptidyl-tRNA and P-site-bound deacylated tRNA move to the P and E sites, respectively. Catalyzes the coordinated movement of the two tRNA molecules, the mRNA and conformational changes in the ribosome.</text>
</comment>
<dbReference type="Gene3D" id="2.40.30.10">
    <property type="entry name" value="Translation factors"/>
    <property type="match status" value="1"/>
</dbReference>
<protein>
    <recommendedName>
        <fullName evidence="2 8">Elongation factor G</fullName>
        <shortName evidence="8">EF-G</shortName>
    </recommendedName>
</protein>
<dbReference type="CDD" id="cd03713">
    <property type="entry name" value="EFG_mtEFG_C"/>
    <property type="match status" value="1"/>
</dbReference>
<reference evidence="10 11" key="1">
    <citation type="submission" date="2017-05" db="EMBL/GenBank/DDBJ databases">
        <authorList>
            <person name="Varghese N."/>
            <person name="Submissions S."/>
        </authorList>
    </citation>
    <scope>NUCLEOTIDE SEQUENCE [LARGE SCALE GENOMIC DNA]</scope>
    <source>
        <strain evidence="10 11">DSM 29734</strain>
    </source>
</reference>
<dbReference type="NCBIfam" id="TIGR00484">
    <property type="entry name" value="EF-G"/>
    <property type="match status" value="1"/>
</dbReference>
<evidence type="ECO:0000313" key="11">
    <source>
        <dbReference type="Proteomes" id="UP001157961"/>
    </source>
</evidence>
<dbReference type="PRINTS" id="PR00315">
    <property type="entry name" value="ELONGATNFCT"/>
</dbReference>
<organism evidence="10 11">
    <name type="scientific">Shimia sagamensis</name>
    <dbReference type="NCBI Taxonomy" id="1566352"/>
    <lineage>
        <taxon>Bacteria</taxon>
        <taxon>Pseudomonadati</taxon>
        <taxon>Pseudomonadota</taxon>
        <taxon>Alphaproteobacteria</taxon>
        <taxon>Rhodobacterales</taxon>
        <taxon>Roseobacteraceae</taxon>
    </lineage>
</organism>
<evidence type="ECO:0000256" key="7">
    <source>
        <dbReference type="ARBA" id="ARBA00024731"/>
    </source>
</evidence>
<comment type="caution">
    <text evidence="10">The sequence shown here is derived from an EMBL/GenBank/DDBJ whole genome shotgun (WGS) entry which is preliminary data.</text>
</comment>
<dbReference type="InterPro" id="IPR035647">
    <property type="entry name" value="EFG_III/V"/>
</dbReference>
<evidence type="ECO:0000256" key="5">
    <source>
        <dbReference type="ARBA" id="ARBA00022917"/>
    </source>
</evidence>
<keyword evidence="4 8" id="KW-0251">Elongation factor</keyword>
<dbReference type="InterPro" id="IPR000795">
    <property type="entry name" value="T_Tr_GTP-bd_dom"/>
</dbReference>
<dbReference type="PANTHER" id="PTHR43261">
    <property type="entry name" value="TRANSLATION ELONGATION FACTOR G-RELATED"/>
    <property type="match status" value="1"/>
</dbReference>
<evidence type="ECO:0000256" key="3">
    <source>
        <dbReference type="ARBA" id="ARBA00022741"/>
    </source>
</evidence>
<keyword evidence="3 8" id="KW-0547">Nucleotide-binding</keyword>
<dbReference type="CDD" id="cd01886">
    <property type="entry name" value="EF-G"/>
    <property type="match status" value="1"/>
</dbReference>
<dbReference type="Pfam" id="PF00679">
    <property type="entry name" value="EFG_C"/>
    <property type="match status" value="1"/>
</dbReference>
<dbReference type="InterPro" id="IPR035649">
    <property type="entry name" value="EFG_V"/>
</dbReference>
<proteinExistence type="inferred from homology"/>
<dbReference type="Gene3D" id="3.30.70.240">
    <property type="match status" value="1"/>
</dbReference>
<comment type="similarity">
    <text evidence="1 8">Belongs to the TRAFAC class translation factor GTPase superfamily. Classic translation factor GTPase family. EF-G/EF-2 subfamily.</text>
</comment>
<dbReference type="PANTHER" id="PTHR43261:SF1">
    <property type="entry name" value="RIBOSOME-RELEASING FACTOR 2, MITOCHONDRIAL"/>
    <property type="match status" value="1"/>
</dbReference>
<dbReference type="EMBL" id="FXTY01000003">
    <property type="protein sequence ID" value="SMP20510.1"/>
    <property type="molecule type" value="Genomic_DNA"/>
</dbReference>
<dbReference type="Pfam" id="PF03764">
    <property type="entry name" value="EFG_IV"/>
    <property type="match status" value="1"/>
</dbReference>
<dbReference type="InterPro" id="IPR009000">
    <property type="entry name" value="Transl_B-barrel_sf"/>
</dbReference>
<dbReference type="CDD" id="cd04088">
    <property type="entry name" value="EFG_mtEFG_II"/>
    <property type="match status" value="1"/>
</dbReference>
<dbReference type="PROSITE" id="PS51722">
    <property type="entry name" value="G_TR_2"/>
    <property type="match status" value="1"/>
</dbReference>
<dbReference type="InterPro" id="IPR020568">
    <property type="entry name" value="Ribosomal_Su5_D2-typ_SF"/>
</dbReference>
<dbReference type="Gene3D" id="3.40.50.300">
    <property type="entry name" value="P-loop containing nucleotide triphosphate hydrolases"/>
    <property type="match status" value="1"/>
</dbReference>
<dbReference type="Pfam" id="PF14492">
    <property type="entry name" value="EFG_III"/>
    <property type="match status" value="1"/>
</dbReference>
<gene>
    <name evidence="8" type="primary">fusA</name>
    <name evidence="10" type="ORF">SAMN06265373_103550</name>
</gene>
<evidence type="ECO:0000256" key="6">
    <source>
        <dbReference type="ARBA" id="ARBA00023134"/>
    </source>
</evidence>
<accession>A0ABY1NWS0</accession>
<feature type="binding site" evidence="8">
    <location>
        <begin position="92"/>
        <end position="96"/>
    </location>
    <ligand>
        <name>GTP</name>
        <dbReference type="ChEBI" id="CHEBI:37565"/>
    </ligand>
</feature>
<evidence type="ECO:0000313" key="10">
    <source>
        <dbReference type="EMBL" id="SMP20510.1"/>
    </source>
</evidence>
<dbReference type="InterPro" id="IPR000640">
    <property type="entry name" value="EFG_V-like"/>
</dbReference>
<dbReference type="SMART" id="SM00889">
    <property type="entry name" value="EFG_IV"/>
    <property type="match status" value="1"/>
</dbReference>
<dbReference type="HAMAP" id="MF_00054_B">
    <property type="entry name" value="EF_G_EF_2_B"/>
    <property type="match status" value="1"/>
</dbReference>
<name>A0ABY1NWS0_9RHOB</name>
<dbReference type="InterPro" id="IPR005517">
    <property type="entry name" value="Transl_elong_EFG/EF2_IV"/>
</dbReference>
<dbReference type="InterPro" id="IPR009022">
    <property type="entry name" value="EFG_III"/>
</dbReference>
<evidence type="ECO:0000256" key="2">
    <source>
        <dbReference type="ARBA" id="ARBA00017872"/>
    </source>
</evidence>
<feature type="binding site" evidence="8">
    <location>
        <begin position="17"/>
        <end position="24"/>
    </location>
    <ligand>
        <name>GTP</name>
        <dbReference type="ChEBI" id="CHEBI:37565"/>
    </ligand>
</feature>
<keyword evidence="8" id="KW-0963">Cytoplasm</keyword>
<dbReference type="SUPFAM" id="SSF54980">
    <property type="entry name" value="EF-G C-terminal domain-like"/>
    <property type="match status" value="2"/>
</dbReference>
<comment type="subcellular location">
    <subcellularLocation>
        <location evidence="8">Cytoplasm</location>
    </subcellularLocation>
</comment>
<dbReference type="SMART" id="SM00838">
    <property type="entry name" value="EFG_C"/>
    <property type="match status" value="1"/>
</dbReference>
<dbReference type="GO" id="GO:0003746">
    <property type="term" value="F:translation elongation factor activity"/>
    <property type="evidence" value="ECO:0007669"/>
    <property type="project" value="UniProtKB-KW"/>
</dbReference>
<dbReference type="SUPFAM" id="SSF50447">
    <property type="entry name" value="Translation proteins"/>
    <property type="match status" value="1"/>
</dbReference>
<dbReference type="Proteomes" id="UP001157961">
    <property type="component" value="Unassembled WGS sequence"/>
</dbReference>
<feature type="domain" description="Tr-type G" evidence="9">
    <location>
        <begin position="8"/>
        <end position="294"/>
    </location>
</feature>
<keyword evidence="11" id="KW-1185">Reference proteome</keyword>
<feature type="binding site" evidence="8">
    <location>
        <begin position="146"/>
        <end position="149"/>
    </location>
    <ligand>
        <name>GTP</name>
        <dbReference type="ChEBI" id="CHEBI:37565"/>
    </ligand>
</feature>
<evidence type="ECO:0000256" key="8">
    <source>
        <dbReference type="HAMAP-Rule" id="MF_00054"/>
    </source>
</evidence>
<dbReference type="SUPFAM" id="SSF52540">
    <property type="entry name" value="P-loop containing nucleoside triphosphate hydrolases"/>
    <property type="match status" value="1"/>
</dbReference>
<evidence type="ECO:0000256" key="4">
    <source>
        <dbReference type="ARBA" id="ARBA00022768"/>
    </source>
</evidence>
<keyword evidence="5 8" id="KW-0648">Protein biosynthesis</keyword>
<dbReference type="Pfam" id="PF00009">
    <property type="entry name" value="GTP_EFTU"/>
    <property type="match status" value="1"/>
</dbReference>
<dbReference type="InterPro" id="IPR053905">
    <property type="entry name" value="EF-G-like_DII"/>
</dbReference>
<dbReference type="RefSeq" id="WP_283425969.1">
    <property type="nucleotide sequence ID" value="NZ_FXTY01000003.1"/>
</dbReference>